<evidence type="ECO:0000313" key="3">
    <source>
        <dbReference type="Proteomes" id="UP000184048"/>
    </source>
</evidence>
<keyword evidence="3" id="KW-1185">Reference proteome</keyword>
<dbReference type="Gene3D" id="3.40.630.30">
    <property type="match status" value="1"/>
</dbReference>
<keyword evidence="2" id="KW-0808">Transferase</keyword>
<dbReference type="RefSeq" id="WP_072835928.1">
    <property type="nucleotide sequence ID" value="NZ_FQUU01000011.1"/>
</dbReference>
<evidence type="ECO:0000313" key="2">
    <source>
        <dbReference type="EMBL" id="SHF48351.1"/>
    </source>
</evidence>
<dbReference type="EMBL" id="FQUU01000011">
    <property type="protein sequence ID" value="SHF48351.1"/>
    <property type="molecule type" value="Genomic_DNA"/>
</dbReference>
<dbReference type="NCBIfam" id="NF040501">
    <property type="entry name" value="resist_ArsN2"/>
    <property type="match status" value="1"/>
</dbReference>
<accession>A0A1M5C0X6</accession>
<dbReference type="Pfam" id="PF00583">
    <property type="entry name" value="Acetyltransf_1"/>
    <property type="match status" value="1"/>
</dbReference>
<dbReference type="Proteomes" id="UP000184048">
    <property type="component" value="Unassembled WGS sequence"/>
</dbReference>
<gene>
    <name evidence="2" type="ORF">SAMN02745131_02768</name>
</gene>
<dbReference type="PROSITE" id="PS51186">
    <property type="entry name" value="GNAT"/>
    <property type="match status" value="1"/>
</dbReference>
<name>A0A1M5C0X6_9BACT</name>
<evidence type="ECO:0000259" key="1">
    <source>
        <dbReference type="PROSITE" id="PS51186"/>
    </source>
</evidence>
<feature type="domain" description="N-acetyltransferase" evidence="1">
    <location>
        <begin position="1"/>
        <end position="143"/>
    </location>
</feature>
<reference evidence="2 3" key="1">
    <citation type="submission" date="2016-11" db="EMBL/GenBank/DDBJ databases">
        <authorList>
            <person name="Jaros S."/>
            <person name="Januszkiewicz K."/>
            <person name="Wedrychowicz H."/>
        </authorList>
    </citation>
    <scope>NUCLEOTIDE SEQUENCE [LARGE SCALE GENOMIC DNA]</scope>
    <source>
        <strain evidence="2 3">DSM 18119</strain>
    </source>
</reference>
<protein>
    <submittedName>
        <fullName evidence="2">Amino-acid N-acetyltransferase</fullName>
    </submittedName>
</protein>
<dbReference type="STRING" id="1121884.SAMN02745131_02768"/>
<organism evidence="2 3">
    <name type="scientific">Flavisolibacter ginsengisoli DSM 18119</name>
    <dbReference type="NCBI Taxonomy" id="1121884"/>
    <lineage>
        <taxon>Bacteria</taxon>
        <taxon>Pseudomonadati</taxon>
        <taxon>Bacteroidota</taxon>
        <taxon>Chitinophagia</taxon>
        <taxon>Chitinophagales</taxon>
        <taxon>Chitinophagaceae</taxon>
        <taxon>Flavisolibacter</taxon>
    </lineage>
</organism>
<dbReference type="SUPFAM" id="SSF55729">
    <property type="entry name" value="Acyl-CoA N-acyltransferases (Nat)"/>
    <property type="match status" value="1"/>
</dbReference>
<dbReference type="InterPro" id="IPR000182">
    <property type="entry name" value="GNAT_dom"/>
</dbReference>
<dbReference type="CDD" id="cd04301">
    <property type="entry name" value="NAT_SF"/>
    <property type="match status" value="1"/>
</dbReference>
<sequence>MRIIKATDQSRNEIINLLKSNNLPAGDLPEVLDEFYTALDGQRIVGLIGMERYSHYGLLRSMVVHPEYRNKQIAKKLVQLLEQKAASSGIITMYLLTETAEKYFIRNNYQLITRKEVPEALFRSSEFSHVCPVSATVMKKELQRQFTTVVQ</sequence>
<dbReference type="OrthoDB" id="5197788at2"/>
<dbReference type="AlphaFoldDB" id="A0A1M5C0X6"/>
<dbReference type="InterPro" id="IPR016181">
    <property type="entry name" value="Acyl_CoA_acyltransferase"/>
</dbReference>
<dbReference type="GO" id="GO:0016747">
    <property type="term" value="F:acyltransferase activity, transferring groups other than amino-acyl groups"/>
    <property type="evidence" value="ECO:0007669"/>
    <property type="project" value="InterPro"/>
</dbReference>
<proteinExistence type="predicted"/>